<organism evidence="1">
    <name type="scientific">Aphanomyces astaci</name>
    <name type="common">Crayfish plague agent</name>
    <dbReference type="NCBI Taxonomy" id="112090"/>
    <lineage>
        <taxon>Eukaryota</taxon>
        <taxon>Sar</taxon>
        <taxon>Stramenopiles</taxon>
        <taxon>Oomycota</taxon>
        <taxon>Saprolegniomycetes</taxon>
        <taxon>Saprolegniales</taxon>
        <taxon>Verrucalvaceae</taxon>
        <taxon>Aphanomyces</taxon>
    </lineage>
</organism>
<sequence length="256" mass="27960">MWTKSGLLDGILKSLPHTLTDESAAHRSYGEALLNCFRGGAFSALLDITLIVAGVSIQHVLLHAAFTPTRFVVPTSAPICRPLRQCSISAGWNGTDLLPTMLVLPSAKQGRSRRRRRGGHVWGNDAISKDGGNHAPYPLNLDLVVNTLERPRFADGNTSIIGNKSVPFHPADMLHWRSGRQAFLLTTVPEEKSASRAFDDAEGAVLTGAMWVSEILEGNKMPPSKSFGIPWTRLRPRGTRCLHRNLLTICAAHNES</sequence>
<gene>
    <name evidence="1" type="ORF">H257_05736</name>
</gene>
<protein>
    <submittedName>
        <fullName evidence="1">Uncharacterized protein</fullName>
    </submittedName>
</protein>
<name>W4GN95_APHAT</name>
<dbReference type="GeneID" id="20807732"/>
<dbReference type="EMBL" id="KI913124">
    <property type="protein sequence ID" value="ETV81147.1"/>
    <property type="molecule type" value="Genomic_DNA"/>
</dbReference>
<evidence type="ECO:0000313" key="1">
    <source>
        <dbReference type="EMBL" id="ETV81147.1"/>
    </source>
</evidence>
<dbReference type="VEuPathDB" id="FungiDB:H257_05736"/>
<dbReference type="STRING" id="112090.W4GN95"/>
<proteinExistence type="predicted"/>
<dbReference type="RefSeq" id="XP_009829005.1">
    <property type="nucleotide sequence ID" value="XM_009830703.1"/>
</dbReference>
<accession>W4GN95</accession>
<reference evidence="1" key="1">
    <citation type="submission" date="2013-12" db="EMBL/GenBank/DDBJ databases">
        <title>The Genome Sequence of Aphanomyces astaci APO3.</title>
        <authorList>
            <consortium name="The Broad Institute Genomics Platform"/>
            <person name="Russ C."/>
            <person name="Tyler B."/>
            <person name="van West P."/>
            <person name="Dieguez-Uribeondo J."/>
            <person name="Young S.K."/>
            <person name="Zeng Q."/>
            <person name="Gargeya S."/>
            <person name="Fitzgerald M."/>
            <person name="Abouelleil A."/>
            <person name="Alvarado L."/>
            <person name="Chapman S.B."/>
            <person name="Gainer-Dewar J."/>
            <person name="Goldberg J."/>
            <person name="Griggs A."/>
            <person name="Gujja S."/>
            <person name="Hansen M."/>
            <person name="Howarth C."/>
            <person name="Imamovic A."/>
            <person name="Ireland A."/>
            <person name="Larimer J."/>
            <person name="McCowan C."/>
            <person name="Murphy C."/>
            <person name="Pearson M."/>
            <person name="Poon T.W."/>
            <person name="Priest M."/>
            <person name="Roberts A."/>
            <person name="Saif S."/>
            <person name="Shea T."/>
            <person name="Sykes S."/>
            <person name="Wortman J."/>
            <person name="Nusbaum C."/>
            <person name="Birren B."/>
        </authorList>
    </citation>
    <scope>NUCLEOTIDE SEQUENCE [LARGE SCALE GENOMIC DNA]</scope>
    <source>
        <strain evidence="1">APO3</strain>
    </source>
</reference>
<dbReference type="AlphaFoldDB" id="W4GN95"/>